<evidence type="ECO:0000256" key="4">
    <source>
        <dbReference type="ARBA" id="ARBA00023235"/>
    </source>
</evidence>
<proteinExistence type="predicted"/>
<feature type="non-terminal residue" evidence="6">
    <location>
        <position position="1"/>
    </location>
</feature>
<dbReference type="SUPFAM" id="SSF55957">
    <property type="entry name" value="Phosphoglucomutase, C-terminal domain"/>
    <property type="match status" value="1"/>
</dbReference>
<sequence length="100" mass="11200">VSAIRKRSGKTLSELAGIMKELPQVLVNAEVPNDKKNIYLEDEEIVNEIKKIEETLHGEGRVLIRPSGTEPLVRVMLEGENQEEIDKMAHGLVDLILSKI</sequence>
<organism evidence="6 7">
    <name type="scientific">Clostridium perfringens</name>
    <dbReference type="NCBI Taxonomy" id="1502"/>
    <lineage>
        <taxon>Bacteria</taxon>
        <taxon>Bacillati</taxon>
        <taxon>Bacillota</taxon>
        <taxon>Clostridia</taxon>
        <taxon>Eubacteriales</taxon>
        <taxon>Clostridiaceae</taxon>
        <taxon>Clostridium</taxon>
    </lineage>
</organism>
<keyword evidence="2" id="KW-0479">Metal-binding</keyword>
<keyword evidence="4" id="KW-0413">Isomerase</keyword>
<accession>A0AAW9J4E8</accession>
<evidence type="ECO:0000256" key="3">
    <source>
        <dbReference type="ARBA" id="ARBA00022842"/>
    </source>
</evidence>
<dbReference type="GO" id="GO:0046872">
    <property type="term" value="F:metal ion binding"/>
    <property type="evidence" value="ECO:0007669"/>
    <property type="project" value="UniProtKB-KW"/>
</dbReference>
<name>A0AAW9J4E8_CLOPF</name>
<dbReference type="Proteomes" id="UP001289066">
    <property type="component" value="Unassembled WGS sequence"/>
</dbReference>
<gene>
    <name evidence="6" type="ORF">GNF81_17455</name>
</gene>
<evidence type="ECO:0000259" key="5">
    <source>
        <dbReference type="Pfam" id="PF00408"/>
    </source>
</evidence>
<feature type="domain" description="Alpha-D-phosphohexomutase C-terminal" evidence="5">
    <location>
        <begin position="26"/>
        <end position="94"/>
    </location>
</feature>
<dbReference type="FunFam" id="3.30.310.50:FF:000001">
    <property type="entry name" value="Phosphoglucosamine mutase"/>
    <property type="match status" value="1"/>
</dbReference>
<dbReference type="EMBL" id="WNVG01000599">
    <property type="protein sequence ID" value="MDZ5034486.1"/>
    <property type="molecule type" value="Genomic_DNA"/>
</dbReference>
<protein>
    <submittedName>
        <fullName evidence="6">Phosphoglucosamine mutase</fullName>
    </submittedName>
</protein>
<evidence type="ECO:0000256" key="1">
    <source>
        <dbReference type="ARBA" id="ARBA00022553"/>
    </source>
</evidence>
<dbReference type="Pfam" id="PF00408">
    <property type="entry name" value="PGM_PMM_IV"/>
    <property type="match status" value="1"/>
</dbReference>
<dbReference type="InterPro" id="IPR005843">
    <property type="entry name" value="A-D-PHexomutase_C"/>
</dbReference>
<dbReference type="InterPro" id="IPR036900">
    <property type="entry name" value="A-D-PHexomutase_C_sf"/>
</dbReference>
<comment type="caution">
    <text evidence="6">The sequence shown here is derived from an EMBL/GenBank/DDBJ whole genome shotgun (WGS) entry which is preliminary data.</text>
</comment>
<dbReference type="AlphaFoldDB" id="A0AAW9J4E8"/>
<evidence type="ECO:0000313" key="7">
    <source>
        <dbReference type="Proteomes" id="UP001289066"/>
    </source>
</evidence>
<dbReference type="Gene3D" id="3.30.310.50">
    <property type="entry name" value="Alpha-D-phosphohexomutase, C-terminal domain"/>
    <property type="match status" value="1"/>
</dbReference>
<evidence type="ECO:0000256" key="2">
    <source>
        <dbReference type="ARBA" id="ARBA00022723"/>
    </source>
</evidence>
<reference evidence="6" key="1">
    <citation type="submission" date="2019-11" db="EMBL/GenBank/DDBJ databases">
        <title>Characterization of Clostridium perfringens isolates from swine manure treated agricultural soils.</title>
        <authorList>
            <person name="Wushke S.T."/>
        </authorList>
    </citation>
    <scope>NUCLEOTIDE SEQUENCE</scope>
    <source>
        <strain evidence="6">X15</strain>
    </source>
</reference>
<evidence type="ECO:0000313" key="6">
    <source>
        <dbReference type="EMBL" id="MDZ5034486.1"/>
    </source>
</evidence>
<keyword evidence="3" id="KW-0460">Magnesium</keyword>
<keyword evidence="1" id="KW-0597">Phosphoprotein</keyword>
<dbReference type="GO" id="GO:0016868">
    <property type="term" value="F:intramolecular phosphotransferase activity"/>
    <property type="evidence" value="ECO:0007669"/>
    <property type="project" value="InterPro"/>
</dbReference>